<dbReference type="Proteomes" id="UP001501725">
    <property type="component" value="Unassembled WGS sequence"/>
</dbReference>
<accession>A0ABP8GPN1</accession>
<protein>
    <submittedName>
        <fullName evidence="1">Uncharacterized protein</fullName>
    </submittedName>
</protein>
<proteinExistence type="predicted"/>
<name>A0ABP8GPN1_9BACT</name>
<reference evidence="2" key="1">
    <citation type="journal article" date="2019" name="Int. J. Syst. Evol. Microbiol.">
        <title>The Global Catalogue of Microorganisms (GCM) 10K type strain sequencing project: providing services to taxonomists for standard genome sequencing and annotation.</title>
        <authorList>
            <consortium name="The Broad Institute Genomics Platform"/>
            <consortium name="The Broad Institute Genome Sequencing Center for Infectious Disease"/>
            <person name="Wu L."/>
            <person name="Ma J."/>
        </authorList>
    </citation>
    <scope>NUCLEOTIDE SEQUENCE [LARGE SCALE GENOMIC DNA]</scope>
    <source>
        <strain evidence="2">JCM 17919</strain>
    </source>
</reference>
<organism evidence="1 2">
    <name type="scientific">Flaviaesturariibacter amylovorans</name>
    <dbReference type="NCBI Taxonomy" id="1084520"/>
    <lineage>
        <taxon>Bacteria</taxon>
        <taxon>Pseudomonadati</taxon>
        <taxon>Bacteroidota</taxon>
        <taxon>Chitinophagia</taxon>
        <taxon>Chitinophagales</taxon>
        <taxon>Chitinophagaceae</taxon>
        <taxon>Flaviaestuariibacter</taxon>
    </lineage>
</organism>
<sequence length="79" mass="9033">MNIYMFNSLTSPEKLKIWLQSAEIGRRLGERGEAIVCRQIAGFYAEYERGGNGWKYARTFTNPDLLAPYLDQIDIGEVS</sequence>
<evidence type="ECO:0000313" key="1">
    <source>
        <dbReference type="EMBL" id="GAA4328069.1"/>
    </source>
</evidence>
<gene>
    <name evidence="1" type="ORF">GCM10023184_17730</name>
</gene>
<comment type="caution">
    <text evidence="1">The sequence shown here is derived from an EMBL/GenBank/DDBJ whole genome shotgun (WGS) entry which is preliminary data.</text>
</comment>
<keyword evidence="2" id="KW-1185">Reference proteome</keyword>
<dbReference type="EMBL" id="BAABGY010000007">
    <property type="protein sequence ID" value="GAA4328069.1"/>
    <property type="molecule type" value="Genomic_DNA"/>
</dbReference>
<evidence type="ECO:0000313" key="2">
    <source>
        <dbReference type="Proteomes" id="UP001501725"/>
    </source>
</evidence>